<evidence type="ECO:0000256" key="5">
    <source>
        <dbReference type="SAM" id="Phobius"/>
    </source>
</evidence>
<evidence type="ECO:0000256" key="4">
    <source>
        <dbReference type="ARBA" id="ARBA00023136"/>
    </source>
</evidence>
<dbReference type="Pfam" id="PF01758">
    <property type="entry name" value="SBF"/>
    <property type="match status" value="1"/>
</dbReference>
<dbReference type="InterPro" id="IPR004710">
    <property type="entry name" value="Bilac:Na_transpt"/>
</dbReference>
<dbReference type="AlphaFoldDB" id="Q2W2P8"/>
<evidence type="ECO:0000256" key="1">
    <source>
        <dbReference type="ARBA" id="ARBA00004141"/>
    </source>
</evidence>
<keyword evidence="7" id="KW-1185">Reference proteome</keyword>
<feature type="transmembrane region" description="Helical" evidence="5">
    <location>
        <begin position="131"/>
        <end position="162"/>
    </location>
</feature>
<name>Q2W2P8_PARM1</name>
<feature type="transmembrane region" description="Helical" evidence="5">
    <location>
        <begin position="174"/>
        <end position="194"/>
    </location>
</feature>
<dbReference type="PANTHER" id="PTHR10361">
    <property type="entry name" value="SODIUM-BILE ACID COTRANSPORTER"/>
    <property type="match status" value="1"/>
</dbReference>
<dbReference type="HOGENOM" id="CLU_034788_0_1_5"/>
<evidence type="ECO:0000313" key="6">
    <source>
        <dbReference type="EMBL" id="BAE51877.1"/>
    </source>
</evidence>
<keyword evidence="4 5" id="KW-0472">Membrane</keyword>
<keyword evidence="2 5" id="KW-0812">Transmembrane</keyword>
<feature type="transmembrane region" description="Helical" evidence="5">
    <location>
        <begin position="206"/>
        <end position="225"/>
    </location>
</feature>
<dbReference type="Gene3D" id="1.20.1530.20">
    <property type="match status" value="1"/>
</dbReference>
<dbReference type="PANTHER" id="PTHR10361:SF24">
    <property type="entry name" value="P3 PROTEIN"/>
    <property type="match status" value="1"/>
</dbReference>
<comment type="subcellular location">
    <subcellularLocation>
        <location evidence="1">Membrane</location>
        <topology evidence="1">Multi-pass membrane protein</topology>
    </subcellularLocation>
</comment>
<feature type="transmembrane region" description="Helical" evidence="5">
    <location>
        <begin position="295"/>
        <end position="316"/>
    </location>
</feature>
<feature type="transmembrane region" description="Helical" evidence="5">
    <location>
        <begin position="44"/>
        <end position="63"/>
    </location>
</feature>
<dbReference type="GO" id="GO:0016020">
    <property type="term" value="C:membrane"/>
    <property type="evidence" value="ECO:0007669"/>
    <property type="project" value="UniProtKB-SubCell"/>
</dbReference>
<evidence type="ECO:0000256" key="2">
    <source>
        <dbReference type="ARBA" id="ARBA00022692"/>
    </source>
</evidence>
<keyword evidence="3 5" id="KW-1133">Transmembrane helix</keyword>
<dbReference type="STRING" id="342108.amb3073"/>
<dbReference type="KEGG" id="mag:amb3073"/>
<dbReference type="InterPro" id="IPR038770">
    <property type="entry name" value="Na+/solute_symporter_sf"/>
</dbReference>
<organism evidence="6 7">
    <name type="scientific">Paramagnetospirillum magneticum (strain ATCC 700264 / AMB-1)</name>
    <name type="common">Magnetospirillum magneticum</name>
    <dbReference type="NCBI Taxonomy" id="342108"/>
    <lineage>
        <taxon>Bacteria</taxon>
        <taxon>Pseudomonadati</taxon>
        <taxon>Pseudomonadota</taxon>
        <taxon>Alphaproteobacteria</taxon>
        <taxon>Rhodospirillales</taxon>
        <taxon>Magnetospirillaceae</taxon>
        <taxon>Paramagnetospirillum</taxon>
    </lineage>
</organism>
<dbReference type="EMBL" id="AP007255">
    <property type="protein sequence ID" value="BAE51877.1"/>
    <property type="molecule type" value="Genomic_DNA"/>
</dbReference>
<evidence type="ECO:0000256" key="3">
    <source>
        <dbReference type="ARBA" id="ARBA00022989"/>
    </source>
</evidence>
<feature type="transmembrane region" description="Helical" evidence="5">
    <location>
        <begin position="75"/>
        <end position="98"/>
    </location>
</feature>
<feature type="transmembrane region" description="Helical" evidence="5">
    <location>
        <begin position="237"/>
        <end position="255"/>
    </location>
</feature>
<protein>
    <submittedName>
        <fullName evidence="6">Predicted Na+-dependent transporter</fullName>
    </submittedName>
</protein>
<accession>Q2W2P8</accession>
<evidence type="ECO:0000313" key="7">
    <source>
        <dbReference type="Proteomes" id="UP000007058"/>
    </source>
</evidence>
<dbReference type="InterPro" id="IPR002657">
    <property type="entry name" value="BilAc:Na_symport/Acr3"/>
</dbReference>
<gene>
    <name evidence="6" type="ordered locus">amb3073</name>
</gene>
<feature type="transmembrane region" description="Helical" evidence="5">
    <location>
        <begin position="104"/>
        <end position="124"/>
    </location>
</feature>
<dbReference type="Proteomes" id="UP000007058">
    <property type="component" value="Chromosome"/>
</dbReference>
<reference evidence="6 7" key="1">
    <citation type="journal article" date="2005" name="DNA Res.">
        <title>Complete genome sequence of the facultative anaerobic magnetotactic bacterium Magnetospirillum sp. strain AMB-1.</title>
        <authorList>
            <person name="Matsunaga T."/>
            <person name="Okamura Y."/>
            <person name="Fukuda Y."/>
            <person name="Wahyudi A.T."/>
            <person name="Murase Y."/>
            <person name="Takeyama H."/>
        </authorList>
    </citation>
    <scope>NUCLEOTIDE SEQUENCE [LARGE SCALE GENOMIC DNA]</scope>
    <source>
        <strain evidence="7">ATCC 700264 / AMB-1</strain>
    </source>
</reference>
<sequence length="325" mass="33392">MADPALCHPGPGSGLQRHPGLDRPLPVAAGGAAWGRSSAVITQAALPLALAFIMFAMGLTMDGRDFRVVFGSPKALAVGLGAKLVLLPALGLALVLAWRPEPDFAVGMILLAACPAGVTSALLTHHAGGRIALAATITALTSLAATLTVPLLVNVGLALFAGYDRSVEIPVAKMTLGIFLVDTVPLVLGLVLQRSWPGLAGRLGRVARPVATLLFALIVVGAFVSQRQALIDHVGDVVPAALILNLAAMTGAWALGAAARLDLADRIAVVMENGLQNGALGIFVAVTLLGNPAMMVPSIVYAFVMNLTAVAFILAVKRRRRVVTG</sequence>
<proteinExistence type="predicted"/>